<dbReference type="VEuPathDB" id="FungiDB:RhiirFUN_016712"/>
<dbReference type="EMBL" id="AUPC02000242">
    <property type="protein sequence ID" value="POG64392.1"/>
    <property type="molecule type" value="Genomic_DNA"/>
</dbReference>
<evidence type="ECO:0000313" key="4">
    <source>
        <dbReference type="Proteomes" id="UP000018888"/>
    </source>
</evidence>
<dbReference type="InterPro" id="IPR041457">
    <property type="entry name" value="CxC2_KDZ-assoc"/>
</dbReference>
<reference evidence="3 4" key="1">
    <citation type="journal article" date="2013" name="Proc. Natl. Acad. Sci. U.S.A.">
        <title>Genome of an arbuscular mycorrhizal fungus provides insight into the oldest plant symbiosis.</title>
        <authorList>
            <person name="Tisserant E."/>
            <person name="Malbreil M."/>
            <person name="Kuo A."/>
            <person name="Kohler A."/>
            <person name="Symeonidi A."/>
            <person name="Balestrini R."/>
            <person name="Charron P."/>
            <person name="Duensing N."/>
            <person name="Frei Dit Frey N."/>
            <person name="Gianinazzi-Pearson V."/>
            <person name="Gilbert L.B."/>
            <person name="Handa Y."/>
            <person name="Herr J.R."/>
            <person name="Hijri M."/>
            <person name="Koul R."/>
            <person name="Kawaguchi M."/>
            <person name="Krajinski F."/>
            <person name="Lammers P.J."/>
            <person name="Masclaux F.G."/>
            <person name="Murat C."/>
            <person name="Morin E."/>
            <person name="Ndikumana S."/>
            <person name="Pagni M."/>
            <person name="Petitpierre D."/>
            <person name="Requena N."/>
            <person name="Rosikiewicz P."/>
            <person name="Riley R."/>
            <person name="Saito K."/>
            <person name="San Clemente H."/>
            <person name="Shapiro H."/>
            <person name="van Tuinen D."/>
            <person name="Becard G."/>
            <person name="Bonfante P."/>
            <person name="Paszkowski U."/>
            <person name="Shachar-Hill Y.Y."/>
            <person name="Tuskan G.A."/>
            <person name="Young P.W."/>
            <person name="Sanders I.R."/>
            <person name="Henrissat B."/>
            <person name="Rensing S.A."/>
            <person name="Grigoriev I.V."/>
            <person name="Corradi N."/>
            <person name="Roux C."/>
            <person name="Martin F."/>
        </authorList>
    </citation>
    <scope>NUCLEOTIDE SEQUENCE [LARGE SCALE GENOMIC DNA]</scope>
    <source>
        <strain evidence="3 4">DAOM 197198</strain>
    </source>
</reference>
<name>A0A2P4PG88_RHIID</name>
<dbReference type="PANTHER" id="PTHR33096">
    <property type="entry name" value="CXC2 DOMAIN-CONTAINING PROTEIN"/>
    <property type="match status" value="1"/>
</dbReference>
<feature type="domain" description="CxC2-like cysteine cluster KDZ transposase-associated" evidence="2">
    <location>
        <begin position="183"/>
        <end position="263"/>
    </location>
</feature>
<evidence type="ECO:0000313" key="3">
    <source>
        <dbReference type="EMBL" id="POG64392.1"/>
    </source>
</evidence>
<protein>
    <recommendedName>
        <fullName evidence="2">CxC2-like cysteine cluster KDZ transposase-associated domain-containing protein</fullName>
    </recommendedName>
</protein>
<evidence type="ECO:0000256" key="1">
    <source>
        <dbReference type="SAM" id="MobiDB-lite"/>
    </source>
</evidence>
<dbReference type="Proteomes" id="UP000018888">
    <property type="component" value="Unassembled WGS sequence"/>
</dbReference>
<proteinExistence type="predicted"/>
<dbReference type="PANTHER" id="PTHR33096:SF1">
    <property type="entry name" value="CXC1-LIKE CYSTEINE CLUSTER ASSOCIATED WITH KDZ TRANSPOSASES DOMAIN-CONTAINING PROTEIN"/>
    <property type="match status" value="1"/>
</dbReference>
<organism evidence="3 4">
    <name type="scientific">Rhizophagus irregularis (strain DAOM 181602 / DAOM 197198 / MUCL 43194)</name>
    <name type="common">Arbuscular mycorrhizal fungus</name>
    <name type="synonym">Glomus intraradices</name>
    <dbReference type="NCBI Taxonomy" id="747089"/>
    <lineage>
        <taxon>Eukaryota</taxon>
        <taxon>Fungi</taxon>
        <taxon>Fungi incertae sedis</taxon>
        <taxon>Mucoromycota</taxon>
        <taxon>Glomeromycotina</taxon>
        <taxon>Glomeromycetes</taxon>
        <taxon>Glomerales</taxon>
        <taxon>Glomeraceae</taxon>
        <taxon>Rhizophagus</taxon>
    </lineage>
</organism>
<dbReference type="CDD" id="cd19757">
    <property type="entry name" value="Bbox1"/>
    <property type="match status" value="1"/>
</dbReference>
<gene>
    <name evidence="3" type="ORF">GLOIN_2v1881405</name>
</gene>
<dbReference type="Pfam" id="PF18758">
    <property type="entry name" value="KDZ"/>
    <property type="match status" value="1"/>
</dbReference>
<feature type="region of interest" description="Disordered" evidence="1">
    <location>
        <begin position="897"/>
        <end position="926"/>
    </location>
</feature>
<dbReference type="Pfam" id="PF18803">
    <property type="entry name" value="CxC2"/>
    <property type="match status" value="1"/>
</dbReference>
<dbReference type="AlphaFoldDB" id="A0A2P4PG88"/>
<comment type="caution">
    <text evidence="3">The sequence shown here is derived from an EMBL/GenBank/DDBJ whole genome shotgun (WGS) entry which is preliminary data.</text>
</comment>
<keyword evidence="4" id="KW-1185">Reference proteome</keyword>
<dbReference type="InterPro" id="IPR040521">
    <property type="entry name" value="KDZ"/>
</dbReference>
<reference evidence="3 4" key="2">
    <citation type="journal article" date="2018" name="New Phytol.">
        <title>High intraspecific genome diversity in the model arbuscular mycorrhizal symbiont Rhizophagus irregularis.</title>
        <authorList>
            <person name="Chen E.C.H."/>
            <person name="Morin E."/>
            <person name="Beaudet D."/>
            <person name="Noel J."/>
            <person name="Yildirir G."/>
            <person name="Ndikumana S."/>
            <person name="Charron P."/>
            <person name="St-Onge C."/>
            <person name="Giorgi J."/>
            <person name="Kruger M."/>
            <person name="Marton T."/>
            <person name="Ropars J."/>
            <person name="Grigoriev I.V."/>
            <person name="Hainaut M."/>
            <person name="Henrissat B."/>
            <person name="Roux C."/>
            <person name="Martin F."/>
            <person name="Corradi N."/>
        </authorList>
    </citation>
    <scope>NUCLEOTIDE SEQUENCE [LARGE SCALE GENOMIC DNA]</scope>
    <source>
        <strain evidence="3 4">DAOM 197198</strain>
    </source>
</reference>
<accession>A0A2P4PG88</accession>
<sequence length="926" mass="108408">MDSLNLLSSNINKKKRKIGPKYYKPNRASINKRNAKKIIIQKYQKGYKRFRINKNVTVKDEKVEWEDIDENKLHTHCVNGQNFNAAKGLYRNAQKKLIDNWKEILPRLFNVMIENNALDKDRNCIKCKKPATFRCMDCGSDVYFCSVCEDLFHNNINIFHQRILLDQDSNSNHNRTLKLPQICSENCEHQAFKILVVHLKGQFSVNIPGCKGIVETLIKHKLFPSTPVNPNVAFTFELLDLYAELLLQAHVPYHSFCRVLDALHSSQNINKNIYYLFTSTAHYYLAIKNQIKNTVTSMLKKNYDFNCPACPQPNEKNAKIIVALDGNFQLRRLKCAGNDINDQLVKDQFIIKQKQFDEWMITHDSSRNKSTKNQETACDSYFKAADQARSNIKSKHLDDTGLFGSTCRHGIPLKFINLKGIGERFSLAECLLYQLQDTFNESSQSFVVLYDIACSFHAHINKSESALFQFKSRFDWCISIFHAFAHSMKCQLKYHPRICSSIGLTDGESLERLWSYLGRFALTTKYMRPSHRLDILELAIQNITYSLAKRFHRAKKLSLDSKISLEELNKQHGIDESKILIAIENQKKNIVFKEQLMGKEQYFSYLMDYHNIQIEESKLERSKASLIKSKDMCLKKIKECEENLDILEFDRWNPFDPKYSNYLDDYCRRNLDLISDKLRKLRNEYIFNTSQLYNTDHKGHKLASKIKIEVSKISKQIEVQILHYQHLRSNWSSKLADNFPKATFNDIVNHGSNFWKSLDLAVDNDTNIPRIVINHSIQHFNNFKRAEEEINLIPIELNRLYTFWINQKLEIVKILQQLEITNNLFEESIVYILKGYYEKIKKNIKQCQDAFLKINETSVRGESKNLNPSIYISMNEKEEDRLSRENLELENLEIQIEGEDYEGEGYESESEGEEIYEDEDKDINMQ</sequence>
<evidence type="ECO:0000259" key="2">
    <source>
        <dbReference type="Pfam" id="PF18803"/>
    </source>
</evidence>